<sequence length="422" mass="48079">MTSRERLIATLNHQTPDRLPLDLGATSQTGINASSLYQLRKALHLDEHRLKIIEPGQLLGEVEQDLLDLLGVDVVGLFNTTNYFGYKNDNWKKWEMDDGTPVWMGGGFAYDRDETGKLYVYPQGDTSAEYSAILPKGGTFFDCVPREKFDWDLEEEDLTPLEDFKDDFSVVSDEEARYWEEKSIELYENTDYGIVGMIGGGALGDAAVIPGPGIKHPKGIRRVDDWLMAHSMYPDYIKAVFRYQTDIMLKNLEIYRQAVGDRIQVVWISGTDFGNQMAGMMSLETFRELYKPFYKEINDWVHQHTSWKTFYHTCGAVSSFLDDFADMGLDCLNPLQLSAKGMDAKTIKEKYGDKFTFWGGGVDTQRTLPFGTPEEVRREVRERIDILGKNGGYVFNTIHNIVANVPPENLIAMYEEVIGRKL</sequence>
<dbReference type="OrthoDB" id="1890402at2"/>
<dbReference type="SUPFAM" id="SSF51726">
    <property type="entry name" value="UROD/MetE-like"/>
    <property type="match status" value="1"/>
</dbReference>
<keyword evidence="3" id="KW-1185">Reference proteome</keyword>
<dbReference type="Gene3D" id="3.20.20.210">
    <property type="match status" value="1"/>
</dbReference>
<evidence type="ECO:0000313" key="3">
    <source>
        <dbReference type="Proteomes" id="UP000184245"/>
    </source>
</evidence>
<dbReference type="RefSeq" id="WP_072850316.1">
    <property type="nucleotide sequence ID" value="NZ_FQVI01000005.1"/>
</dbReference>
<dbReference type="GO" id="GO:0004853">
    <property type="term" value="F:uroporphyrinogen decarboxylase activity"/>
    <property type="evidence" value="ECO:0007669"/>
    <property type="project" value="InterPro"/>
</dbReference>
<evidence type="ECO:0000313" key="2">
    <source>
        <dbReference type="EMBL" id="SHE74400.1"/>
    </source>
</evidence>
<evidence type="ECO:0000259" key="1">
    <source>
        <dbReference type="Pfam" id="PF01208"/>
    </source>
</evidence>
<accession>A0A1M4VZS4</accession>
<dbReference type="AlphaFoldDB" id="A0A1M4VZS4"/>
<dbReference type="InterPro" id="IPR038071">
    <property type="entry name" value="UROD/MetE-like_sf"/>
</dbReference>
<dbReference type="STRING" id="1122155.SAMN02745158_01410"/>
<dbReference type="Pfam" id="PF01208">
    <property type="entry name" value="URO-D"/>
    <property type="match status" value="1"/>
</dbReference>
<reference evidence="2 3" key="1">
    <citation type="submission" date="2016-11" db="EMBL/GenBank/DDBJ databases">
        <authorList>
            <person name="Jaros S."/>
            <person name="Januszkiewicz K."/>
            <person name="Wedrychowicz H."/>
        </authorList>
    </citation>
    <scope>NUCLEOTIDE SEQUENCE [LARGE SCALE GENOMIC DNA]</scope>
    <source>
        <strain evidence="2 3">DSM 17459</strain>
    </source>
</reference>
<protein>
    <submittedName>
        <fullName evidence="2">Uroporphyrinogen-III decarboxylase</fullName>
    </submittedName>
</protein>
<name>A0A1M4VZS4_9CLOT</name>
<gene>
    <name evidence="2" type="ORF">SAMN02745158_01410</name>
</gene>
<dbReference type="PANTHER" id="PTHR47099:SF1">
    <property type="entry name" value="METHYLCOBAMIDE:COM METHYLTRANSFERASE MTBA"/>
    <property type="match status" value="1"/>
</dbReference>
<dbReference type="GO" id="GO:0006779">
    <property type="term" value="P:porphyrin-containing compound biosynthetic process"/>
    <property type="evidence" value="ECO:0007669"/>
    <property type="project" value="InterPro"/>
</dbReference>
<dbReference type="Proteomes" id="UP000184245">
    <property type="component" value="Unassembled WGS sequence"/>
</dbReference>
<dbReference type="EMBL" id="FQVI01000005">
    <property type="protein sequence ID" value="SHE74400.1"/>
    <property type="molecule type" value="Genomic_DNA"/>
</dbReference>
<dbReference type="InterPro" id="IPR000257">
    <property type="entry name" value="Uroporphyrinogen_deCOase"/>
</dbReference>
<feature type="domain" description="Uroporphyrinogen decarboxylase (URO-D)" evidence="1">
    <location>
        <begin position="222"/>
        <end position="417"/>
    </location>
</feature>
<dbReference type="InterPro" id="IPR052024">
    <property type="entry name" value="Methanogen_methyltrans"/>
</dbReference>
<organism evidence="2 3">
    <name type="scientific">Lactonifactor longoviformis DSM 17459</name>
    <dbReference type="NCBI Taxonomy" id="1122155"/>
    <lineage>
        <taxon>Bacteria</taxon>
        <taxon>Bacillati</taxon>
        <taxon>Bacillota</taxon>
        <taxon>Clostridia</taxon>
        <taxon>Eubacteriales</taxon>
        <taxon>Clostridiaceae</taxon>
        <taxon>Lactonifactor</taxon>
    </lineage>
</organism>
<proteinExistence type="predicted"/>
<dbReference type="PANTHER" id="PTHR47099">
    <property type="entry name" value="METHYLCOBAMIDE:COM METHYLTRANSFERASE MTBA"/>
    <property type="match status" value="1"/>
</dbReference>